<keyword evidence="2" id="KW-0285">Flavoprotein</keyword>
<dbReference type="OrthoDB" id="10250990at2759"/>
<dbReference type="Proteomes" id="UP001152087">
    <property type="component" value="Unassembled WGS sequence"/>
</dbReference>
<dbReference type="SMART" id="SM00903">
    <property type="entry name" value="Flavin_Reduct"/>
    <property type="match status" value="1"/>
</dbReference>
<evidence type="ECO:0000256" key="4">
    <source>
        <dbReference type="ARBA" id="ARBA00038054"/>
    </source>
</evidence>
<proteinExistence type="inferred from homology"/>
<dbReference type="EMBL" id="JAOQAV010000001">
    <property type="protein sequence ID" value="KAJ4198290.1"/>
    <property type="molecule type" value="Genomic_DNA"/>
</dbReference>
<evidence type="ECO:0000256" key="1">
    <source>
        <dbReference type="ARBA" id="ARBA00001917"/>
    </source>
</evidence>
<sequence length="320" mass="35403">MFSSVARRRPLNLSPRQIPLTTTRCFNTSPYFTMADQVKRNPHPDFKGVEASRPDWNIESKFRYTKTVNPDWKFGDGANKLHEGDAGKKHVAIDPHEEGRNPGFNYKFLISAITPRPIAFVSTRSADGSSTNLAPFSYFNMVNHDPPLFVVGIASGLGNAKDTLRNVSESGECVINIISEPFVEAANSASANAPYGVSEWDISGLTPVYDCETVKCARVGEAVVSIEAKLDTLKEYDSRARPGNKSGTIAIFEGTRFWVREDAINEERNLVDPQVLRPISRLGGITYGRTTEVMEIPRVDFEKDVGGLEGAEKLKKQNSQ</sequence>
<keyword evidence="3" id="KW-0288">FMN</keyword>
<name>A0A9W8V643_9HYPO</name>
<dbReference type="InterPro" id="IPR012349">
    <property type="entry name" value="Split_barrel_FMN-bd"/>
</dbReference>
<dbReference type="Gene3D" id="2.30.110.10">
    <property type="entry name" value="Electron Transport, Fmn-binding Protein, Chain A"/>
    <property type="match status" value="1"/>
</dbReference>
<keyword evidence="7" id="KW-1185">Reference proteome</keyword>
<evidence type="ECO:0000256" key="2">
    <source>
        <dbReference type="ARBA" id="ARBA00022630"/>
    </source>
</evidence>
<dbReference type="PANTHER" id="PTHR33798">
    <property type="entry name" value="FLAVOPROTEIN OXYGENASE"/>
    <property type="match status" value="1"/>
</dbReference>
<gene>
    <name evidence="6" type="ORF">NW755_000976</name>
</gene>
<organism evidence="6 7">
    <name type="scientific">Fusarium falciforme</name>
    <dbReference type="NCBI Taxonomy" id="195108"/>
    <lineage>
        <taxon>Eukaryota</taxon>
        <taxon>Fungi</taxon>
        <taxon>Dikarya</taxon>
        <taxon>Ascomycota</taxon>
        <taxon>Pezizomycotina</taxon>
        <taxon>Sordariomycetes</taxon>
        <taxon>Hypocreomycetidae</taxon>
        <taxon>Hypocreales</taxon>
        <taxon>Nectriaceae</taxon>
        <taxon>Fusarium</taxon>
        <taxon>Fusarium solani species complex</taxon>
    </lineage>
</organism>
<dbReference type="AlphaFoldDB" id="A0A9W8V643"/>
<evidence type="ECO:0000313" key="6">
    <source>
        <dbReference type="EMBL" id="KAJ4198290.1"/>
    </source>
</evidence>
<evidence type="ECO:0000259" key="5">
    <source>
        <dbReference type="SMART" id="SM00903"/>
    </source>
</evidence>
<dbReference type="GO" id="GO:0010181">
    <property type="term" value="F:FMN binding"/>
    <property type="evidence" value="ECO:0007669"/>
    <property type="project" value="InterPro"/>
</dbReference>
<evidence type="ECO:0000256" key="3">
    <source>
        <dbReference type="ARBA" id="ARBA00022643"/>
    </source>
</evidence>
<dbReference type="PANTHER" id="PTHR33798:SF5">
    <property type="entry name" value="FLAVIN REDUCTASE LIKE DOMAIN-CONTAINING PROTEIN"/>
    <property type="match status" value="1"/>
</dbReference>
<feature type="domain" description="Flavin reductase like" evidence="5">
    <location>
        <begin position="111"/>
        <end position="272"/>
    </location>
</feature>
<comment type="similarity">
    <text evidence="4">Belongs to the flavoredoxin family.</text>
</comment>
<accession>A0A9W8V643</accession>
<dbReference type="Pfam" id="PF01613">
    <property type="entry name" value="Flavin_Reduct"/>
    <property type="match status" value="1"/>
</dbReference>
<protein>
    <recommendedName>
        <fullName evidence="5">Flavin reductase like domain-containing protein</fullName>
    </recommendedName>
</protein>
<comment type="caution">
    <text evidence="6">The sequence shown here is derived from an EMBL/GenBank/DDBJ whole genome shotgun (WGS) entry which is preliminary data.</text>
</comment>
<reference evidence="6" key="1">
    <citation type="submission" date="2022-09" db="EMBL/GenBank/DDBJ databases">
        <title>Fusarium specimens isolated from Avocado Roots.</title>
        <authorList>
            <person name="Stajich J."/>
            <person name="Roper C."/>
            <person name="Heimlech-Rivalta G."/>
        </authorList>
    </citation>
    <scope>NUCLEOTIDE SEQUENCE</scope>
    <source>
        <strain evidence="6">A02</strain>
    </source>
</reference>
<dbReference type="SUPFAM" id="SSF50475">
    <property type="entry name" value="FMN-binding split barrel"/>
    <property type="match status" value="1"/>
</dbReference>
<evidence type="ECO:0000313" key="7">
    <source>
        <dbReference type="Proteomes" id="UP001152087"/>
    </source>
</evidence>
<comment type="cofactor">
    <cofactor evidence="1">
        <name>FMN</name>
        <dbReference type="ChEBI" id="CHEBI:58210"/>
    </cofactor>
</comment>
<dbReference type="InterPro" id="IPR002563">
    <property type="entry name" value="Flavin_Rdtase-like_dom"/>
</dbReference>